<proteinExistence type="predicted"/>
<dbReference type="EMBL" id="JBBNAF010000011">
    <property type="protein sequence ID" value="KAK9098983.1"/>
    <property type="molecule type" value="Genomic_DNA"/>
</dbReference>
<evidence type="ECO:0000313" key="2">
    <source>
        <dbReference type="EMBL" id="KAK9098983.1"/>
    </source>
</evidence>
<organism evidence="2 3">
    <name type="scientific">Stephania yunnanensis</name>
    <dbReference type="NCBI Taxonomy" id="152371"/>
    <lineage>
        <taxon>Eukaryota</taxon>
        <taxon>Viridiplantae</taxon>
        <taxon>Streptophyta</taxon>
        <taxon>Embryophyta</taxon>
        <taxon>Tracheophyta</taxon>
        <taxon>Spermatophyta</taxon>
        <taxon>Magnoliopsida</taxon>
        <taxon>Ranunculales</taxon>
        <taxon>Menispermaceae</taxon>
        <taxon>Menispermoideae</taxon>
        <taxon>Cissampelideae</taxon>
        <taxon>Stephania</taxon>
    </lineage>
</organism>
<dbReference type="Proteomes" id="UP001420932">
    <property type="component" value="Unassembled WGS sequence"/>
</dbReference>
<dbReference type="AlphaFoldDB" id="A0AAP0HRU0"/>
<keyword evidence="1" id="KW-0812">Transmembrane</keyword>
<keyword evidence="1" id="KW-1133">Transmembrane helix</keyword>
<evidence type="ECO:0000313" key="3">
    <source>
        <dbReference type="Proteomes" id="UP001420932"/>
    </source>
</evidence>
<sequence>MAMQAIGMSFSKIVLLSGAAYTASIMATNGQLAVILGRLQVMGISLAAGLVLGYIAILCITRRGQLIWEVVVDELMSARMANAKQFRIGNSCFADVLDSLPGSSLKDISGNYTMRSFYLEVVKLLNSNRSKGVAQSLNKDCVPENGTIIGRLNVLGLRPIYICVLTKQSGSETELATEFRDSVAIPSLIFEE</sequence>
<evidence type="ECO:0000256" key="1">
    <source>
        <dbReference type="SAM" id="Phobius"/>
    </source>
</evidence>
<keyword evidence="3" id="KW-1185">Reference proteome</keyword>
<keyword evidence="1" id="KW-0472">Membrane</keyword>
<comment type="caution">
    <text evidence="2">The sequence shown here is derived from an EMBL/GenBank/DDBJ whole genome shotgun (WGS) entry which is preliminary data.</text>
</comment>
<protein>
    <submittedName>
        <fullName evidence="2">Uncharacterized protein</fullName>
    </submittedName>
</protein>
<reference evidence="2 3" key="1">
    <citation type="submission" date="2024-01" db="EMBL/GenBank/DDBJ databases">
        <title>Genome assemblies of Stephania.</title>
        <authorList>
            <person name="Yang L."/>
        </authorList>
    </citation>
    <scope>NUCLEOTIDE SEQUENCE [LARGE SCALE GENOMIC DNA]</scope>
    <source>
        <strain evidence="2">YNDBR</strain>
        <tissue evidence="2">Leaf</tissue>
    </source>
</reference>
<name>A0AAP0HRU0_9MAGN</name>
<gene>
    <name evidence="2" type="ORF">Syun_026028</name>
</gene>
<accession>A0AAP0HRU0</accession>
<feature type="transmembrane region" description="Helical" evidence="1">
    <location>
        <begin position="42"/>
        <end position="60"/>
    </location>
</feature>